<dbReference type="Gene3D" id="3.40.1550.20">
    <property type="entry name" value="Transcriptional regulator MraZ domain"/>
    <property type="match status" value="1"/>
</dbReference>
<sequence length="150" mass="16342">MIEGAWTEAVAVSSKERVTLPAAVRARLSWFGKATDEGLLATLDPQGRSELSAWTTSGSRAVGDVAQRLEAAAPDDRDDLAIAAMDRYMRLAVEPPARLALPFGLAVHLDAVEGGVVRIVVSSSRLWLWSERQWQARRMDRIDLLTGSAN</sequence>
<evidence type="ECO:0000313" key="2">
    <source>
        <dbReference type="Proteomes" id="UP000219494"/>
    </source>
</evidence>
<accession>A0A285QKV2</accession>
<gene>
    <name evidence="1" type="ORF">SAMN06297144_1191</name>
</gene>
<reference evidence="1 2" key="1">
    <citation type="submission" date="2017-07" db="EMBL/GenBank/DDBJ databases">
        <authorList>
            <person name="Sun Z.S."/>
            <person name="Albrecht U."/>
            <person name="Echele G."/>
            <person name="Lee C.C."/>
        </authorList>
    </citation>
    <scope>NUCLEOTIDE SEQUENCE [LARGE SCALE GENOMIC DNA]</scope>
    <source>
        <strain evidence="1 2">CGMCC 1.12672</strain>
    </source>
</reference>
<protein>
    <recommendedName>
        <fullName evidence="3">SpoVT-AbrB domain-containing protein</fullName>
    </recommendedName>
</protein>
<organism evidence="1 2">
    <name type="scientific">Sphingomonas guangdongensis</name>
    <dbReference type="NCBI Taxonomy" id="1141890"/>
    <lineage>
        <taxon>Bacteria</taxon>
        <taxon>Pseudomonadati</taxon>
        <taxon>Pseudomonadota</taxon>
        <taxon>Alphaproteobacteria</taxon>
        <taxon>Sphingomonadales</taxon>
        <taxon>Sphingomonadaceae</taxon>
        <taxon>Sphingomonas</taxon>
    </lineage>
</organism>
<dbReference type="SUPFAM" id="SSF89447">
    <property type="entry name" value="AbrB/MazE/MraZ-like"/>
    <property type="match status" value="1"/>
</dbReference>
<keyword evidence="2" id="KW-1185">Reference proteome</keyword>
<dbReference type="AlphaFoldDB" id="A0A285QKV2"/>
<dbReference type="Proteomes" id="UP000219494">
    <property type="component" value="Unassembled WGS sequence"/>
</dbReference>
<name>A0A285QKV2_9SPHN</name>
<evidence type="ECO:0000313" key="1">
    <source>
        <dbReference type="EMBL" id="SOB80692.1"/>
    </source>
</evidence>
<dbReference type="InterPro" id="IPR037914">
    <property type="entry name" value="SpoVT-AbrB_sf"/>
</dbReference>
<evidence type="ECO:0008006" key="3">
    <source>
        <dbReference type="Google" id="ProtNLM"/>
    </source>
</evidence>
<proteinExistence type="predicted"/>
<dbReference type="InterPro" id="IPR038619">
    <property type="entry name" value="MraZ_sf"/>
</dbReference>
<dbReference type="EMBL" id="OBMI01000001">
    <property type="protein sequence ID" value="SOB80692.1"/>
    <property type="molecule type" value="Genomic_DNA"/>
</dbReference>